<dbReference type="EMBL" id="JAVHUY010000063">
    <property type="protein sequence ID" value="MDQ7910837.1"/>
    <property type="molecule type" value="Genomic_DNA"/>
</dbReference>
<dbReference type="PANTHER" id="PTHR11941:SF54">
    <property type="entry name" value="ENOYL-COA HYDRATASE, MITOCHONDRIAL"/>
    <property type="match status" value="1"/>
</dbReference>
<dbReference type="RefSeq" id="WP_308718079.1">
    <property type="nucleotide sequence ID" value="NZ_JAVHUY010000063.1"/>
</dbReference>
<keyword evidence="4" id="KW-1185">Reference proteome</keyword>
<dbReference type="Gene3D" id="3.90.226.10">
    <property type="entry name" value="2-enoyl-CoA Hydratase, Chain A, domain 1"/>
    <property type="match status" value="1"/>
</dbReference>
<evidence type="ECO:0000313" key="3">
    <source>
        <dbReference type="EMBL" id="MDQ7910837.1"/>
    </source>
</evidence>
<dbReference type="PROSITE" id="PS00166">
    <property type="entry name" value="ENOYL_COA_HYDRATASE"/>
    <property type="match status" value="1"/>
</dbReference>
<proteinExistence type="inferred from homology"/>
<dbReference type="InterPro" id="IPR029045">
    <property type="entry name" value="ClpP/crotonase-like_dom_sf"/>
</dbReference>
<dbReference type="SUPFAM" id="SSF52096">
    <property type="entry name" value="ClpP/crotonase"/>
    <property type="match status" value="1"/>
</dbReference>
<dbReference type="PANTHER" id="PTHR11941">
    <property type="entry name" value="ENOYL-COA HYDRATASE-RELATED"/>
    <property type="match status" value="1"/>
</dbReference>
<dbReference type="InterPro" id="IPR001753">
    <property type="entry name" value="Enoyl-CoA_hydra/iso"/>
</dbReference>
<organism evidence="3 4">
    <name type="scientific">Phytohabitans maris</name>
    <dbReference type="NCBI Taxonomy" id="3071409"/>
    <lineage>
        <taxon>Bacteria</taxon>
        <taxon>Bacillati</taxon>
        <taxon>Actinomycetota</taxon>
        <taxon>Actinomycetes</taxon>
        <taxon>Micromonosporales</taxon>
        <taxon>Micromonosporaceae</taxon>
    </lineage>
</organism>
<protein>
    <submittedName>
        <fullName evidence="3">Enoyl-CoA hydratase/isomerase family protein</fullName>
    </submittedName>
</protein>
<reference evidence="3 4" key="1">
    <citation type="submission" date="2023-08" db="EMBL/GenBank/DDBJ databases">
        <title>Phytohabitans sansha sp. nov., isolated from marine sediment.</title>
        <authorList>
            <person name="Zhao Y."/>
            <person name="Yi K."/>
        </authorList>
    </citation>
    <scope>NUCLEOTIDE SEQUENCE [LARGE SCALE GENOMIC DNA]</scope>
    <source>
        <strain evidence="3 4">ZYX-F-186</strain>
    </source>
</reference>
<evidence type="ECO:0000313" key="4">
    <source>
        <dbReference type="Proteomes" id="UP001230908"/>
    </source>
</evidence>
<dbReference type="InterPro" id="IPR018376">
    <property type="entry name" value="Enoyl-CoA_hyd/isom_CS"/>
</dbReference>
<evidence type="ECO:0000256" key="1">
    <source>
        <dbReference type="ARBA" id="ARBA00005254"/>
    </source>
</evidence>
<accession>A0ABU0ZXY3</accession>
<dbReference type="Proteomes" id="UP001230908">
    <property type="component" value="Unassembled WGS sequence"/>
</dbReference>
<sequence>MSTADSEQVRIIEADGVVTVELNRPAALNAITLEMTEAFWTAATALERRDDLRCMVITATGRYFAAGIDLNSMPGRFPPLDSDERQPGLNYRRHYRAIHNLYDYFESIEKPVVAAVQGTCLGAGLEMALSCDFRFCTPRAQFGLPEVNIGILPGAGGSSRLVRMVGPAWAKYLAMAGKWVDAERALTIGLVQEIFPEEGFMDAVYEFVRGLMAIPPDTLGLAKAVIDVNTYADPRAQRFVERLANTTLHDSAEHEARIARFRKP</sequence>
<dbReference type="CDD" id="cd06558">
    <property type="entry name" value="crotonase-like"/>
    <property type="match status" value="1"/>
</dbReference>
<comment type="caution">
    <text evidence="3">The sequence shown here is derived from an EMBL/GenBank/DDBJ whole genome shotgun (WGS) entry which is preliminary data.</text>
</comment>
<name>A0ABU0ZXY3_9ACTN</name>
<comment type="similarity">
    <text evidence="1 2">Belongs to the enoyl-CoA hydratase/isomerase family.</text>
</comment>
<dbReference type="Pfam" id="PF00378">
    <property type="entry name" value="ECH_1"/>
    <property type="match status" value="1"/>
</dbReference>
<gene>
    <name evidence="3" type="ORF">RB614_40730</name>
</gene>
<evidence type="ECO:0000256" key="2">
    <source>
        <dbReference type="RuleBase" id="RU003707"/>
    </source>
</evidence>